<sequence>MYLPAFRLLQAMGSARILERPSSTLSLLETTHDVYIHDYPWSRFVSSPLGVITCWNSCNVGLAVSGWPVEVDTVPPFETPLVVVVVVVVVVVDVALPLVSIILGPVAVCSAPWVVGAMAIAVACGSPVSTAGSTLPSFMVANGAVLVTARAVGVAATAPAAVVAVVAIVFFAWKASATACITWSWWLTGTLRTVVSSSTLPVCWASCCCASWRMYCRSSLVAVVEVAGVAVLAVPAVPSCSAPSSDFAPSNSFLISSRGTMSMRKSNWSYLVIAIAMSLRCSVRRLLCSVCCQARSVSSWMKISIAFANSSGASDEIIFTSSSSFMIFLMRASGRS</sequence>
<keyword evidence="1" id="KW-0812">Transmembrane</keyword>
<feature type="transmembrane region" description="Helical" evidence="1">
    <location>
        <begin position="151"/>
        <end position="173"/>
    </location>
</feature>
<keyword evidence="1" id="KW-1133">Transmembrane helix</keyword>
<reference evidence="2" key="2">
    <citation type="submission" date="2020-05" db="UniProtKB">
        <authorList>
            <consortium name="EnsemblMetazoa"/>
        </authorList>
    </citation>
    <scope>IDENTIFICATION</scope>
    <source>
        <strain evidence="2">FAR1</strain>
    </source>
</reference>
<dbReference type="VEuPathDB" id="VectorBase:AFAF012665"/>
<dbReference type="AlphaFoldDB" id="A0A182QLL1"/>
<name>A0A182QLL1_9DIPT</name>
<proteinExistence type="predicted"/>
<dbReference type="EnsemblMetazoa" id="AFAF012665-RA">
    <property type="protein sequence ID" value="AFAF012665-PA"/>
    <property type="gene ID" value="AFAF012665"/>
</dbReference>
<organism evidence="2 3">
    <name type="scientific">Anopheles farauti</name>
    <dbReference type="NCBI Taxonomy" id="69004"/>
    <lineage>
        <taxon>Eukaryota</taxon>
        <taxon>Metazoa</taxon>
        <taxon>Ecdysozoa</taxon>
        <taxon>Arthropoda</taxon>
        <taxon>Hexapoda</taxon>
        <taxon>Insecta</taxon>
        <taxon>Pterygota</taxon>
        <taxon>Neoptera</taxon>
        <taxon>Endopterygota</taxon>
        <taxon>Diptera</taxon>
        <taxon>Nematocera</taxon>
        <taxon>Culicoidea</taxon>
        <taxon>Culicidae</taxon>
        <taxon>Anophelinae</taxon>
        <taxon>Anopheles</taxon>
    </lineage>
</organism>
<dbReference type="Proteomes" id="UP000075886">
    <property type="component" value="Unassembled WGS sequence"/>
</dbReference>
<feature type="transmembrane region" description="Helical" evidence="1">
    <location>
        <begin position="81"/>
        <end position="104"/>
    </location>
</feature>
<dbReference type="EMBL" id="AXCN02001237">
    <property type="status" value="NOT_ANNOTATED_CDS"/>
    <property type="molecule type" value="Genomic_DNA"/>
</dbReference>
<evidence type="ECO:0000313" key="2">
    <source>
        <dbReference type="EnsemblMetazoa" id="AFAF012665-PA"/>
    </source>
</evidence>
<reference evidence="3" key="1">
    <citation type="submission" date="2014-01" db="EMBL/GenBank/DDBJ databases">
        <title>The Genome Sequence of Anopheles farauti FAR1 (V2).</title>
        <authorList>
            <consortium name="The Broad Institute Genomics Platform"/>
            <person name="Neafsey D.E."/>
            <person name="Besansky N."/>
            <person name="Howell P."/>
            <person name="Walton C."/>
            <person name="Young S.K."/>
            <person name="Zeng Q."/>
            <person name="Gargeya S."/>
            <person name="Fitzgerald M."/>
            <person name="Haas B."/>
            <person name="Abouelleil A."/>
            <person name="Allen A.W."/>
            <person name="Alvarado L."/>
            <person name="Arachchi H.M."/>
            <person name="Berlin A.M."/>
            <person name="Chapman S.B."/>
            <person name="Gainer-Dewar J."/>
            <person name="Goldberg J."/>
            <person name="Griggs A."/>
            <person name="Gujja S."/>
            <person name="Hansen M."/>
            <person name="Howarth C."/>
            <person name="Imamovic A."/>
            <person name="Ireland A."/>
            <person name="Larimer J."/>
            <person name="McCowan C."/>
            <person name="Murphy C."/>
            <person name="Pearson M."/>
            <person name="Poon T.W."/>
            <person name="Priest M."/>
            <person name="Roberts A."/>
            <person name="Saif S."/>
            <person name="Shea T."/>
            <person name="Sisk P."/>
            <person name="Sykes S."/>
            <person name="Wortman J."/>
            <person name="Nusbaum C."/>
            <person name="Birren B."/>
        </authorList>
    </citation>
    <scope>NUCLEOTIDE SEQUENCE [LARGE SCALE GENOMIC DNA]</scope>
    <source>
        <strain evidence="3">FAR1</strain>
    </source>
</reference>
<evidence type="ECO:0000313" key="3">
    <source>
        <dbReference type="Proteomes" id="UP000075886"/>
    </source>
</evidence>
<accession>A0A182QLL1</accession>
<keyword evidence="3" id="KW-1185">Reference proteome</keyword>
<evidence type="ECO:0000256" key="1">
    <source>
        <dbReference type="SAM" id="Phobius"/>
    </source>
</evidence>
<feature type="transmembrane region" description="Helical" evidence="1">
    <location>
        <begin position="111"/>
        <end position="131"/>
    </location>
</feature>
<protein>
    <submittedName>
        <fullName evidence="2">Uncharacterized protein</fullName>
    </submittedName>
</protein>
<keyword evidence="1" id="KW-0472">Membrane</keyword>